<dbReference type="RefSeq" id="WP_125084658.1">
    <property type="nucleotide sequence ID" value="NZ_CP034248.1"/>
</dbReference>
<reference evidence="1 2" key="1">
    <citation type="submission" date="2018-11" db="EMBL/GenBank/DDBJ databases">
        <title>Genome sequencing of Paenibacillus lentus DSM25539(T).</title>
        <authorList>
            <person name="Kook J.-K."/>
            <person name="Park S.-N."/>
            <person name="Lim Y.K."/>
        </authorList>
    </citation>
    <scope>NUCLEOTIDE SEQUENCE [LARGE SCALE GENOMIC DNA]</scope>
    <source>
        <strain evidence="1 2">DSM 25539</strain>
    </source>
</reference>
<dbReference type="Proteomes" id="UP000273145">
    <property type="component" value="Chromosome"/>
</dbReference>
<sequence length="93" mass="10327">MIRVFKSKDHVEAVEFKDFSSIHTIILLTGMGVSVNFSPKGALSSLTLIKGAHELVAIPGQFVYKNDTGTVGICNYEYLAERYEEVTETEIVE</sequence>
<proteinExistence type="predicted"/>
<gene>
    <name evidence="1" type="ORF">EIM92_21910</name>
</gene>
<keyword evidence="2" id="KW-1185">Reference proteome</keyword>
<protein>
    <submittedName>
        <fullName evidence="1">Uncharacterized protein</fullName>
    </submittedName>
</protein>
<evidence type="ECO:0000313" key="1">
    <source>
        <dbReference type="EMBL" id="AZK48502.1"/>
    </source>
</evidence>
<accession>A0A3Q8SDZ2</accession>
<dbReference type="AlphaFoldDB" id="A0A3Q8SDZ2"/>
<name>A0A3Q8SDZ2_9BACL</name>
<organism evidence="1 2">
    <name type="scientific">Paenibacillus lentus</name>
    <dbReference type="NCBI Taxonomy" id="1338368"/>
    <lineage>
        <taxon>Bacteria</taxon>
        <taxon>Bacillati</taxon>
        <taxon>Bacillota</taxon>
        <taxon>Bacilli</taxon>
        <taxon>Bacillales</taxon>
        <taxon>Paenibacillaceae</taxon>
        <taxon>Paenibacillus</taxon>
    </lineage>
</organism>
<dbReference type="KEGG" id="plen:EIM92_21910"/>
<evidence type="ECO:0000313" key="2">
    <source>
        <dbReference type="Proteomes" id="UP000273145"/>
    </source>
</evidence>
<dbReference type="EMBL" id="CP034248">
    <property type="protein sequence ID" value="AZK48502.1"/>
    <property type="molecule type" value="Genomic_DNA"/>
</dbReference>
<dbReference type="OrthoDB" id="2621913at2"/>